<evidence type="ECO:0000313" key="3">
    <source>
        <dbReference type="Proteomes" id="UP000800038"/>
    </source>
</evidence>
<feature type="compositionally biased region" description="Low complexity" evidence="1">
    <location>
        <begin position="161"/>
        <end position="177"/>
    </location>
</feature>
<feature type="compositionally biased region" description="Basic and acidic residues" evidence="1">
    <location>
        <begin position="437"/>
        <end position="449"/>
    </location>
</feature>
<feature type="compositionally biased region" description="Polar residues" evidence="1">
    <location>
        <begin position="555"/>
        <end position="570"/>
    </location>
</feature>
<feature type="compositionally biased region" description="Polar residues" evidence="1">
    <location>
        <begin position="516"/>
        <end position="527"/>
    </location>
</feature>
<dbReference type="AlphaFoldDB" id="A0A6A5SE73"/>
<name>A0A6A5SE73_9PLEO</name>
<feature type="region of interest" description="Disordered" evidence="1">
    <location>
        <begin position="157"/>
        <end position="198"/>
    </location>
</feature>
<sequence length="605" mass="67724">MRQEADYQLSEARQDARSTLQLARDQISTLQQEKRDLLSRFEQTRSNEAKLNNAQTTSSTERDGLQQQLTELRAAKDAETLSIRADAAEKNQKLTDSHRTDIGDWSRRLTQTSAALKEKEAEVRRFREESRLKLNSDRRVAETKLLQVEQSYRKQLEEAKAQSSRDQQQASQSSVVDETPSRPLQNIHAGKNRKKVSRQNHSMLNVAGDSNTQSDYAVGPSQITQTEVSQTRREAPKVYQSLFEEDAGAEELLDEFSLSLVNREVEQVPETQEFGGLSMSLDDFDQRINQASHHPTKHQNTSSTDLSIISSDEMDQIQRDAQPMSTLMLRGYDRSSSKHNDAMETPMRSDNVSVSDSHSSHSHDRPRSQANTASRLMPPPGNVSHHSQPRDQSQGAGAKVASRRPMYEKIGQKLNSNGKSSPDFMHPPSSASKHTYGQHDTRNSARNEPRPSTPQAMEQSHTQKRKSSNSRTERETTVKKQRTSSQSYPTISPSGSRSQSPYLTRPSVVGSRLKTQTGLSYAQDPSLTATSRSKTQASSSSVPPRASSRLPSSSEMYSSCRQQPSSSQVQGAGPTRRTSSRLKKRSKSNLIRSSKLCCFILTQSW</sequence>
<dbReference type="EMBL" id="ML976092">
    <property type="protein sequence ID" value="KAF1938941.1"/>
    <property type="molecule type" value="Genomic_DNA"/>
</dbReference>
<proteinExistence type="predicted"/>
<evidence type="ECO:0000313" key="2">
    <source>
        <dbReference type="EMBL" id="KAF1938941.1"/>
    </source>
</evidence>
<organism evidence="2 3">
    <name type="scientific">Clathrospora elynae</name>
    <dbReference type="NCBI Taxonomy" id="706981"/>
    <lineage>
        <taxon>Eukaryota</taxon>
        <taxon>Fungi</taxon>
        <taxon>Dikarya</taxon>
        <taxon>Ascomycota</taxon>
        <taxon>Pezizomycotina</taxon>
        <taxon>Dothideomycetes</taxon>
        <taxon>Pleosporomycetidae</taxon>
        <taxon>Pleosporales</taxon>
        <taxon>Diademaceae</taxon>
        <taxon>Clathrospora</taxon>
    </lineage>
</organism>
<protein>
    <submittedName>
        <fullName evidence="2">Uncharacterized protein</fullName>
    </submittedName>
</protein>
<feature type="compositionally biased region" description="Polar residues" evidence="1">
    <location>
        <begin position="483"/>
        <end position="502"/>
    </location>
</feature>
<dbReference type="Proteomes" id="UP000800038">
    <property type="component" value="Unassembled WGS sequence"/>
</dbReference>
<feature type="compositionally biased region" description="Polar residues" evidence="1">
    <location>
        <begin position="384"/>
        <end position="395"/>
    </location>
</feature>
<feature type="compositionally biased region" description="Low complexity" evidence="1">
    <location>
        <begin position="348"/>
        <end position="357"/>
    </location>
</feature>
<feature type="region of interest" description="Disordered" evidence="1">
    <location>
        <begin position="41"/>
        <end position="64"/>
    </location>
</feature>
<accession>A0A6A5SE73</accession>
<reference evidence="2" key="1">
    <citation type="journal article" date="2020" name="Stud. Mycol.">
        <title>101 Dothideomycetes genomes: a test case for predicting lifestyles and emergence of pathogens.</title>
        <authorList>
            <person name="Haridas S."/>
            <person name="Albert R."/>
            <person name="Binder M."/>
            <person name="Bloem J."/>
            <person name="Labutti K."/>
            <person name="Salamov A."/>
            <person name="Andreopoulos B."/>
            <person name="Baker S."/>
            <person name="Barry K."/>
            <person name="Bills G."/>
            <person name="Bluhm B."/>
            <person name="Cannon C."/>
            <person name="Castanera R."/>
            <person name="Culley D."/>
            <person name="Daum C."/>
            <person name="Ezra D."/>
            <person name="Gonzalez J."/>
            <person name="Henrissat B."/>
            <person name="Kuo A."/>
            <person name="Liang C."/>
            <person name="Lipzen A."/>
            <person name="Lutzoni F."/>
            <person name="Magnuson J."/>
            <person name="Mondo S."/>
            <person name="Nolan M."/>
            <person name="Ohm R."/>
            <person name="Pangilinan J."/>
            <person name="Park H.-J."/>
            <person name="Ramirez L."/>
            <person name="Alfaro M."/>
            <person name="Sun H."/>
            <person name="Tritt A."/>
            <person name="Yoshinaga Y."/>
            <person name="Zwiers L.-H."/>
            <person name="Turgeon B."/>
            <person name="Goodwin S."/>
            <person name="Spatafora J."/>
            <person name="Crous P."/>
            <person name="Grigoriev I."/>
        </authorList>
    </citation>
    <scope>NUCLEOTIDE SEQUENCE</scope>
    <source>
        <strain evidence="2">CBS 161.51</strain>
    </source>
</reference>
<feature type="region of interest" description="Disordered" evidence="1">
    <location>
        <begin position="333"/>
        <end position="504"/>
    </location>
</feature>
<dbReference type="OrthoDB" id="3798058at2759"/>
<feature type="compositionally biased region" description="Basic residues" evidence="1">
    <location>
        <begin position="578"/>
        <end position="587"/>
    </location>
</feature>
<feature type="compositionally biased region" description="Polar residues" evidence="1">
    <location>
        <begin position="49"/>
        <end position="64"/>
    </location>
</feature>
<evidence type="ECO:0000256" key="1">
    <source>
        <dbReference type="SAM" id="MobiDB-lite"/>
    </source>
</evidence>
<feature type="compositionally biased region" description="Low complexity" evidence="1">
    <location>
        <begin position="528"/>
        <end position="554"/>
    </location>
</feature>
<gene>
    <name evidence="2" type="ORF">EJ02DRAFT_353412</name>
</gene>
<keyword evidence="3" id="KW-1185">Reference proteome</keyword>
<feature type="region of interest" description="Disordered" evidence="1">
    <location>
        <begin position="516"/>
        <end position="587"/>
    </location>
</feature>
<feature type="compositionally biased region" description="Basic and acidic residues" evidence="1">
    <location>
        <begin position="333"/>
        <end position="342"/>
    </location>
</feature>
<feature type="compositionally biased region" description="Basic and acidic residues" evidence="1">
    <location>
        <begin position="358"/>
        <end position="367"/>
    </location>
</feature>